<keyword evidence="3" id="KW-1185">Reference proteome</keyword>
<evidence type="ECO:0000313" key="3">
    <source>
        <dbReference type="Proteomes" id="UP001166402"/>
    </source>
</evidence>
<dbReference type="Pfam" id="PF13614">
    <property type="entry name" value="AAA_31"/>
    <property type="match status" value="1"/>
</dbReference>
<dbReference type="PANTHER" id="PTHR43384">
    <property type="entry name" value="SEPTUM SITE-DETERMINING PROTEIN MIND HOMOLOG, CHLOROPLASTIC-RELATED"/>
    <property type="match status" value="1"/>
</dbReference>
<dbReference type="SUPFAM" id="SSF52540">
    <property type="entry name" value="P-loop containing nucleoside triphosphate hydrolases"/>
    <property type="match status" value="1"/>
</dbReference>
<name>A0ABS4NGY8_9THEO</name>
<dbReference type="PANTHER" id="PTHR43384:SF10">
    <property type="entry name" value="ATPASE INVOLVED IN CHROMOSOME PARTITIONING, PARA_MIND FAMILY"/>
    <property type="match status" value="1"/>
</dbReference>
<dbReference type="EMBL" id="JAGGLT010000031">
    <property type="protein sequence ID" value="MBP2072946.1"/>
    <property type="molecule type" value="Genomic_DNA"/>
</dbReference>
<evidence type="ECO:0000259" key="1">
    <source>
        <dbReference type="Pfam" id="PF13614"/>
    </source>
</evidence>
<comment type="caution">
    <text evidence="2">The sequence shown here is derived from an EMBL/GenBank/DDBJ whole genome shotgun (WGS) entry which is preliminary data.</text>
</comment>
<feature type="domain" description="AAA" evidence="1">
    <location>
        <begin position="4"/>
        <end position="164"/>
    </location>
</feature>
<dbReference type="InterPro" id="IPR025669">
    <property type="entry name" value="AAA_dom"/>
</dbReference>
<dbReference type="InterPro" id="IPR050625">
    <property type="entry name" value="ParA/MinD_ATPase"/>
</dbReference>
<sequence>MPKKMIAFWSANGSTGKTTLAIAFAAALKKYKTNIVLADFKEVMPHIHKYFGIELSDKSDIYEAIEDKRDVSAIIKHHLNKNQNTWILSGISMNDFSKFQEKHFSIVIKTLKDEFDYVLLDTNSGVFFSSTYTALKNSDVILCVTAPTIWSVEDTAEMIKFVCERWDIDKNKFKIILNTSVRSEVDVSTVERIIGAETFNVRYGEKNVFHDIDRIVKVLIGKDIEDIGHIKAMREVKSIGAD</sequence>
<dbReference type="Proteomes" id="UP001166402">
    <property type="component" value="Unassembled WGS sequence"/>
</dbReference>
<organism evidence="2 3">
    <name type="scientific">Thermoanaerobacterium butyriciformans</name>
    <dbReference type="NCBI Taxonomy" id="1702242"/>
    <lineage>
        <taxon>Bacteria</taxon>
        <taxon>Bacillati</taxon>
        <taxon>Bacillota</taxon>
        <taxon>Clostridia</taxon>
        <taxon>Thermoanaerobacterales</taxon>
        <taxon>Thermoanaerobacteraceae</taxon>
        <taxon>Thermoanaerobacterium</taxon>
    </lineage>
</organism>
<dbReference type="RefSeq" id="WP_245301315.1">
    <property type="nucleotide sequence ID" value="NZ_JAGGLT010000031.1"/>
</dbReference>
<gene>
    <name evidence="2" type="ORF">J2Z80_002490</name>
</gene>
<dbReference type="Gene3D" id="3.40.50.300">
    <property type="entry name" value="P-loop containing nucleotide triphosphate hydrolases"/>
    <property type="match status" value="1"/>
</dbReference>
<evidence type="ECO:0000313" key="2">
    <source>
        <dbReference type="EMBL" id="MBP2072946.1"/>
    </source>
</evidence>
<accession>A0ABS4NGY8</accession>
<proteinExistence type="predicted"/>
<dbReference type="InterPro" id="IPR027417">
    <property type="entry name" value="P-loop_NTPase"/>
</dbReference>
<reference evidence="2" key="1">
    <citation type="submission" date="2021-03" db="EMBL/GenBank/DDBJ databases">
        <title>Genomic Encyclopedia of Type Strains, Phase IV (KMG-IV): sequencing the most valuable type-strain genomes for metagenomic binning, comparative biology and taxonomic classification.</title>
        <authorList>
            <person name="Goeker M."/>
        </authorList>
    </citation>
    <scope>NUCLEOTIDE SEQUENCE</scope>
    <source>
        <strain evidence="2">DSM 101588</strain>
    </source>
</reference>
<protein>
    <submittedName>
        <fullName evidence="2">Septum site-determining protein MinD</fullName>
    </submittedName>
</protein>